<reference evidence="13" key="1">
    <citation type="submission" date="2023-03" db="EMBL/GenBank/DDBJ databases">
        <authorList>
            <person name="Steffen K."/>
            <person name="Cardenas P."/>
        </authorList>
    </citation>
    <scope>NUCLEOTIDE SEQUENCE</scope>
</reference>
<protein>
    <submittedName>
        <fullName evidence="13">Carboxypeptidase B2</fullName>
    </submittedName>
</protein>
<keyword evidence="14" id="KW-1185">Reference proteome</keyword>
<evidence type="ECO:0000259" key="12">
    <source>
        <dbReference type="PROSITE" id="PS52035"/>
    </source>
</evidence>
<dbReference type="InterPro" id="IPR000834">
    <property type="entry name" value="Peptidase_M14"/>
</dbReference>
<feature type="active site" description="Proton donor/acceptor" evidence="10">
    <location>
        <position position="432"/>
    </location>
</feature>
<evidence type="ECO:0000256" key="11">
    <source>
        <dbReference type="SAM" id="SignalP"/>
    </source>
</evidence>
<organism evidence="13 14">
    <name type="scientific">Geodia barretti</name>
    <name type="common">Barrett's horny sponge</name>
    <dbReference type="NCBI Taxonomy" id="519541"/>
    <lineage>
        <taxon>Eukaryota</taxon>
        <taxon>Metazoa</taxon>
        <taxon>Porifera</taxon>
        <taxon>Demospongiae</taxon>
        <taxon>Heteroscleromorpha</taxon>
        <taxon>Tetractinellida</taxon>
        <taxon>Astrophorina</taxon>
        <taxon>Geodiidae</taxon>
        <taxon>Geodia</taxon>
    </lineage>
</organism>
<keyword evidence="4" id="KW-0645">Protease</keyword>
<dbReference type="GO" id="GO:0006508">
    <property type="term" value="P:proteolysis"/>
    <property type="evidence" value="ECO:0007669"/>
    <property type="project" value="UniProtKB-KW"/>
</dbReference>
<keyword evidence="6 11" id="KW-0732">Signal</keyword>
<dbReference type="PROSITE" id="PS52035">
    <property type="entry name" value="PEPTIDASE_M14"/>
    <property type="match status" value="1"/>
</dbReference>
<dbReference type="GO" id="GO:0008270">
    <property type="term" value="F:zinc ion binding"/>
    <property type="evidence" value="ECO:0007669"/>
    <property type="project" value="InterPro"/>
</dbReference>
<evidence type="ECO:0000256" key="3">
    <source>
        <dbReference type="ARBA" id="ARBA00022645"/>
    </source>
</evidence>
<sequence length="484" mass="54503">MPRERRLPLVLLLVTAISAAAGETQGPVREPLIDSQSPNAYIWSCGSPKDDELHNLIRRSHQLGLEIISASAHSVHVYSDAHDAGSLDGIGLKQCVRLTGLHNLFRQELKQNWHKLSDTAGEWLQESLLEEMEEQSLRTERSTEDKDCVLYGKCGGKEDHWFTEYHDLPEIYSWFEDLAAAHPQYLTVNSSIGKTYHNTDIMAIRITDKSDPQRKIKVYFQCLMHAREWISGPICMYIARHFANPDPETKELLKQIELIIVPVANPDGYHLTWREYPKYRLWRKNTAPTPNPDCDGVDLNRNFDAHWSLVGSSDDPCSILYHGREPGSELEVQAITSFIHSIAPVSASIDFHSYSQAILFPPAWTDKDPGNTASMEYISGWMAYHASQAGVRYGSQSMHSLYFAAGTFPDWMLEQGGGEEDSHCAPVAFTVELRPQDTPDGGSVGFMVPTEQILATCEEMMPAVMKFSHLVVDEFLSCADSRMK</sequence>
<keyword evidence="3 13" id="KW-0121">Carboxypeptidase</keyword>
<evidence type="ECO:0000256" key="1">
    <source>
        <dbReference type="ARBA" id="ARBA00001947"/>
    </source>
</evidence>
<dbReference type="GO" id="GO:0004181">
    <property type="term" value="F:metallocarboxypeptidase activity"/>
    <property type="evidence" value="ECO:0007669"/>
    <property type="project" value="InterPro"/>
</dbReference>
<keyword evidence="5" id="KW-0479">Metal-binding</keyword>
<evidence type="ECO:0000256" key="7">
    <source>
        <dbReference type="ARBA" id="ARBA00022801"/>
    </source>
</evidence>
<gene>
    <name evidence="13" type="ORF">GBAR_LOCUS10072</name>
</gene>
<dbReference type="Pfam" id="PF00246">
    <property type="entry name" value="Peptidase_M14"/>
    <property type="match status" value="1"/>
</dbReference>
<evidence type="ECO:0000313" key="14">
    <source>
        <dbReference type="Proteomes" id="UP001174909"/>
    </source>
</evidence>
<evidence type="ECO:0000313" key="13">
    <source>
        <dbReference type="EMBL" id="CAI8016420.1"/>
    </source>
</evidence>
<dbReference type="SUPFAM" id="SSF53187">
    <property type="entry name" value="Zn-dependent exopeptidases"/>
    <property type="match status" value="1"/>
</dbReference>
<dbReference type="GO" id="GO:0005615">
    <property type="term" value="C:extracellular space"/>
    <property type="evidence" value="ECO:0007669"/>
    <property type="project" value="TreeGrafter"/>
</dbReference>
<dbReference type="PANTHER" id="PTHR11705">
    <property type="entry name" value="PROTEASE FAMILY M14 CARBOXYPEPTIDASE A,B"/>
    <property type="match status" value="1"/>
</dbReference>
<name>A0AA35WJ84_GEOBA</name>
<dbReference type="Gene3D" id="3.40.630.10">
    <property type="entry name" value="Zn peptidases"/>
    <property type="match status" value="1"/>
</dbReference>
<dbReference type="FunFam" id="3.40.630.10:FF:000084">
    <property type="entry name" value="Carboxypeptidase B2"/>
    <property type="match status" value="1"/>
</dbReference>
<feature type="domain" description="Peptidase M14" evidence="12">
    <location>
        <begin position="164"/>
        <end position="471"/>
    </location>
</feature>
<keyword evidence="8" id="KW-0862">Zinc</keyword>
<accession>A0AA35WJ84</accession>
<evidence type="ECO:0000256" key="8">
    <source>
        <dbReference type="ARBA" id="ARBA00022833"/>
    </source>
</evidence>
<comment type="similarity">
    <text evidence="2 10">Belongs to the peptidase M14 family.</text>
</comment>
<keyword evidence="9" id="KW-0482">Metalloprotease</keyword>
<evidence type="ECO:0000256" key="4">
    <source>
        <dbReference type="ARBA" id="ARBA00022670"/>
    </source>
</evidence>
<dbReference type="PANTHER" id="PTHR11705:SF143">
    <property type="entry name" value="SLL0236 PROTEIN"/>
    <property type="match status" value="1"/>
</dbReference>
<evidence type="ECO:0000256" key="6">
    <source>
        <dbReference type="ARBA" id="ARBA00022729"/>
    </source>
</evidence>
<evidence type="ECO:0000256" key="10">
    <source>
        <dbReference type="PROSITE-ProRule" id="PRU01379"/>
    </source>
</evidence>
<evidence type="ECO:0000256" key="2">
    <source>
        <dbReference type="ARBA" id="ARBA00005988"/>
    </source>
</evidence>
<feature type="chain" id="PRO_5041378732" evidence="11">
    <location>
        <begin position="23"/>
        <end position="484"/>
    </location>
</feature>
<dbReference type="AlphaFoldDB" id="A0AA35WJ84"/>
<evidence type="ECO:0000256" key="5">
    <source>
        <dbReference type="ARBA" id="ARBA00022723"/>
    </source>
</evidence>
<proteinExistence type="inferred from homology"/>
<dbReference type="SMART" id="SM00631">
    <property type="entry name" value="Zn_pept"/>
    <property type="match status" value="1"/>
</dbReference>
<keyword evidence="7" id="KW-0378">Hydrolase</keyword>
<comment type="caution">
    <text evidence="13">The sequence shown here is derived from an EMBL/GenBank/DDBJ whole genome shotgun (WGS) entry which is preliminary data.</text>
</comment>
<evidence type="ECO:0000256" key="9">
    <source>
        <dbReference type="ARBA" id="ARBA00023049"/>
    </source>
</evidence>
<dbReference type="EMBL" id="CASHTH010001528">
    <property type="protein sequence ID" value="CAI8016420.1"/>
    <property type="molecule type" value="Genomic_DNA"/>
</dbReference>
<dbReference type="PRINTS" id="PR00765">
    <property type="entry name" value="CRBOXYPTASEA"/>
</dbReference>
<comment type="cofactor">
    <cofactor evidence="1">
        <name>Zn(2+)</name>
        <dbReference type="ChEBI" id="CHEBI:29105"/>
    </cofactor>
</comment>
<feature type="signal peptide" evidence="11">
    <location>
        <begin position="1"/>
        <end position="22"/>
    </location>
</feature>
<dbReference type="Proteomes" id="UP001174909">
    <property type="component" value="Unassembled WGS sequence"/>
</dbReference>